<evidence type="ECO:0000313" key="1">
    <source>
        <dbReference type="EMBL" id="MDA0160162.1"/>
    </source>
</evidence>
<organism evidence="1 2">
    <name type="scientific">Solirubrobacter ginsenosidimutans</name>
    <dbReference type="NCBI Taxonomy" id="490573"/>
    <lineage>
        <taxon>Bacteria</taxon>
        <taxon>Bacillati</taxon>
        <taxon>Actinomycetota</taxon>
        <taxon>Thermoleophilia</taxon>
        <taxon>Solirubrobacterales</taxon>
        <taxon>Solirubrobacteraceae</taxon>
        <taxon>Solirubrobacter</taxon>
    </lineage>
</organism>
<proteinExistence type="predicted"/>
<accession>A0A9X3MQX7</accession>
<name>A0A9X3MQX7_9ACTN</name>
<comment type="caution">
    <text evidence="1">The sequence shown here is derived from an EMBL/GenBank/DDBJ whole genome shotgun (WGS) entry which is preliminary data.</text>
</comment>
<dbReference type="Proteomes" id="UP001149140">
    <property type="component" value="Unassembled WGS sequence"/>
</dbReference>
<dbReference type="EMBL" id="JAPDOD010000004">
    <property type="protein sequence ID" value="MDA0160162.1"/>
    <property type="molecule type" value="Genomic_DNA"/>
</dbReference>
<keyword evidence="2" id="KW-1185">Reference proteome</keyword>
<evidence type="ECO:0000313" key="2">
    <source>
        <dbReference type="Proteomes" id="UP001149140"/>
    </source>
</evidence>
<gene>
    <name evidence="1" type="ORF">OM076_07805</name>
</gene>
<sequence length="103" mass="11260">MDNTAGGDRDFAAEVARLLGARGLAVEVRGPSGQVRFDTAVHLVSTGIAIRVSKVPEPSVLVAIEHDVRAALQHRPSERRRTRSVPVHLGDTVRVLEWIDIFD</sequence>
<dbReference type="AlphaFoldDB" id="A0A9X3MQX7"/>
<reference evidence="1" key="1">
    <citation type="submission" date="2022-10" db="EMBL/GenBank/DDBJ databases">
        <title>The WGS of Solirubrobacter ginsenosidimutans DSM 21036.</title>
        <authorList>
            <person name="Jiang Z."/>
        </authorList>
    </citation>
    <scope>NUCLEOTIDE SEQUENCE</scope>
    <source>
        <strain evidence="1">DSM 21036</strain>
    </source>
</reference>
<protein>
    <submittedName>
        <fullName evidence="1">Uncharacterized protein</fullName>
    </submittedName>
</protein>